<keyword evidence="1" id="KW-1133">Transmembrane helix</keyword>
<dbReference type="EMBL" id="LCOY01000021">
    <property type="protein sequence ID" value="KKU87668.1"/>
    <property type="molecule type" value="Genomic_DNA"/>
</dbReference>
<sequence length="39" mass="4376">MSYKVQPLKALSRELKFATTSIASIAFLIVFDIMSLTKL</sequence>
<feature type="transmembrane region" description="Helical" evidence="1">
    <location>
        <begin position="17"/>
        <end position="36"/>
    </location>
</feature>
<protein>
    <submittedName>
        <fullName evidence="2">Uncharacterized protein</fullName>
    </submittedName>
</protein>
<comment type="caution">
    <text evidence="2">The sequence shown here is derived from an EMBL/GenBank/DDBJ whole genome shotgun (WGS) entry which is preliminary data.</text>
</comment>
<keyword evidence="1" id="KW-0812">Transmembrane</keyword>
<reference evidence="2 3" key="1">
    <citation type="journal article" date="2015" name="Nature">
        <title>rRNA introns, odd ribosomes, and small enigmatic genomes across a large radiation of phyla.</title>
        <authorList>
            <person name="Brown C.T."/>
            <person name="Hug L.A."/>
            <person name="Thomas B.C."/>
            <person name="Sharon I."/>
            <person name="Castelle C.J."/>
            <person name="Singh A."/>
            <person name="Wilkins M.J."/>
            <person name="Williams K.H."/>
            <person name="Banfield J.F."/>
        </authorList>
    </citation>
    <scope>NUCLEOTIDE SEQUENCE [LARGE SCALE GENOMIC DNA]</scope>
</reference>
<proteinExistence type="predicted"/>
<keyword evidence="1" id="KW-0472">Membrane</keyword>
<name>A0A0G1WBH5_9BACT</name>
<dbReference type="AlphaFoldDB" id="A0A0G1WBH5"/>
<organism evidence="2 3">
    <name type="scientific">Candidatus Gottesmanbacteria bacterium GW2011_GWA2_47_9</name>
    <dbReference type="NCBI Taxonomy" id="1618445"/>
    <lineage>
        <taxon>Bacteria</taxon>
        <taxon>Candidatus Gottesmaniibacteriota</taxon>
    </lineage>
</organism>
<dbReference type="Proteomes" id="UP000034739">
    <property type="component" value="Unassembled WGS sequence"/>
</dbReference>
<evidence type="ECO:0000313" key="3">
    <source>
        <dbReference type="Proteomes" id="UP000034739"/>
    </source>
</evidence>
<evidence type="ECO:0000256" key="1">
    <source>
        <dbReference type="SAM" id="Phobius"/>
    </source>
</evidence>
<accession>A0A0G1WBH5</accession>
<gene>
    <name evidence="2" type="ORF">UY16_C0021G0018</name>
</gene>
<evidence type="ECO:0000313" key="2">
    <source>
        <dbReference type="EMBL" id="KKU87668.1"/>
    </source>
</evidence>